<gene>
    <name evidence="2" type="ORF">Spb1_24660</name>
</gene>
<name>A0A518GPI3_9PLAN</name>
<dbReference type="PANTHER" id="PTHR33490">
    <property type="entry name" value="BLR5614 PROTEIN-RELATED"/>
    <property type="match status" value="1"/>
</dbReference>
<reference evidence="2 3" key="1">
    <citation type="submission" date="2019-02" db="EMBL/GenBank/DDBJ databases">
        <title>Deep-cultivation of Planctomycetes and their phenomic and genomic characterization uncovers novel biology.</title>
        <authorList>
            <person name="Wiegand S."/>
            <person name="Jogler M."/>
            <person name="Boedeker C."/>
            <person name="Pinto D."/>
            <person name="Vollmers J."/>
            <person name="Rivas-Marin E."/>
            <person name="Kohn T."/>
            <person name="Peeters S.H."/>
            <person name="Heuer A."/>
            <person name="Rast P."/>
            <person name="Oberbeckmann S."/>
            <person name="Bunk B."/>
            <person name="Jeske O."/>
            <person name="Meyerdierks A."/>
            <person name="Storesund J.E."/>
            <person name="Kallscheuer N."/>
            <person name="Luecker S."/>
            <person name="Lage O.M."/>
            <person name="Pohl T."/>
            <person name="Merkel B.J."/>
            <person name="Hornburger P."/>
            <person name="Mueller R.-W."/>
            <person name="Bruemmer F."/>
            <person name="Labrenz M."/>
            <person name="Spormann A.M."/>
            <person name="Op den Camp H."/>
            <person name="Overmann J."/>
            <person name="Amann R."/>
            <person name="Jetten M.S.M."/>
            <person name="Mascher T."/>
            <person name="Medema M.H."/>
            <person name="Devos D.P."/>
            <person name="Kaster A.-K."/>
            <person name="Ovreas L."/>
            <person name="Rohde M."/>
            <person name="Galperin M.Y."/>
            <person name="Jogler C."/>
        </authorList>
    </citation>
    <scope>NUCLEOTIDE SEQUENCE [LARGE SCALE GENOMIC DNA]</scope>
    <source>
        <strain evidence="2 3">Spb1</strain>
    </source>
</reference>
<evidence type="ECO:0000259" key="1">
    <source>
        <dbReference type="SMART" id="SM00460"/>
    </source>
</evidence>
<dbReference type="SMART" id="SM00460">
    <property type="entry name" value="TGc"/>
    <property type="match status" value="1"/>
</dbReference>
<feature type="domain" description="Transglutaminase-like" evidence="1">
    <location>
        <begin position="174"/>
        <end position="237"/>
    </location>
</feature>
<proteinExistence type="predicted"/>
<evidence type="ECO:0000313" key="3">
    <source>
        <dbReference type="Proteomes" id="UP000315349"/>
    </source>
</evidence>
<evidence type="ECO:0000313" key="2">
    <source>
        <dbReference type="EMBL" id="QDV30532.1"/>
    </source>
</evidence>
<dbReference type="InterPro" id="IPR038765">
    <property type="entry name" value="Papain-like_cys_pep_sf"/>
</dbReference>
<dbReference type="RefSeq" id="WP_145300046.1">
    <property type="nucleotide sequence ID" value="NZ_CP036299.1"/>
</dbReference>
<keyword evidence="3" id="KW-1185">Reference proteome</keyword>
<accession>A0A518GPI3</accession>
<dbReference type="InterPro" id="IPR002931">
    <property type="entry name" value="Transglutaminase-like"/>
</dbReference>
<dbReference type="EMBL" id="CP036299">
    <property type="protein sequence ID" value="QDV30532.1"/>
    <property type="molecule type" value="Genomic_DNA"/>
</dbReference>
<dbReference type="Proteomes" id="UP000315349">
    <property type="component" value="Chromosome"/>
</dbReference>
<dbReference type="PANTHER" id="PTHR33490:SF1">
    <property type="entry name" value="SLL1233 PROTEIN"/>
    <property type="match status" value="1"/>
</dbReference>
<dbReference type="InterPro" id="IPR013589">
    <property type="entry name" value="Bac_transglu_N"/>
</dbReference>
<dbReference type="Gene3D" id="3.10.620.30">
    <property type="match status" value="1"/>
</dbReference>
<dbReference type="Pfam" id="PF01841">
    <property type="entry name" value="Transglut_core"/>
    <property type="match status" value="1"/>
</dbReference>
<dbReference type="KEGG" id="peh:Spb1_24660"/>
<sequence>MKHIRIIHNTEYHYNEPVTFGPHRAMVRPREGHDLHITASKLEIEPASDVRWLRDIYGNSISVITFLEPSQKLRVYSEVDVDLYDNPSLSCSIDPMVQSYPFQYSADDQVELFPFRLPSYPADAARLHEWLSPLYTPGQLHNTSDLLQALNSRIYESLTYQHRDEPGVQLPCETIAKGTGSCRDYAVLMMEAARHWGLAARFVTGYVQLDAQQHGSTHAWIEIYLPGAGWRGFDPTNNKLASAEHVSVGVARDQDKASPLSGTWFGAANAFESLAVKVQVFEVNDSSAMIGTSGNRT</sequence>
<dbReference type="AlphaFoldDB" id="A0A518GPI3"/>
<protein>
    <recommendedName>
        <fullName evidence="1">Transglutaminase-like domain-containing protein</fullName>
    </recommendedName>
</protein>
<dbReference type="OrthoDB" id="9787782at2"/>
<dbReference type="SUPFAM" id="SSF54001">
    <property type="entry name" value="Cysteine proteinases"/>
    <property type="match status" value="1"/>
</dbReference>
<organism evidence="2 3">
    <name type="scientific">Planctopirus ephydatiae</name>
    <dbReference type="NCBI Taxonomy" id="2528019"/>
    <lineage>
        <taxon>Bacteria</taxon>
        <taxon>Pseudomonadati</taxon>
        <taxon>Planctomycetota</taxon>
        <taxon>Planctomycetia</taxon>
        <taxon>Planctomycetales</taxon>
        <taxon>Planctomycetaceae</taxon>
        <taxon>Planctopirus</taxon>
    </lineage>
</organism>
<dbReference type="Pfam" id="PF08379">
    <property type="entry name" value="Bact_transglu_N"/>
    <property type="match status" value="1"/>
</dbReference>